<dbReference type="GO" id="GO:0016020">
    <property type="term" value="C:membrane"/>
    <property type="evidence" value="ECO:0007669"/>
    <property type="project" value="UniProtKB-SubCell"/>
</dbReference>
<evidence type="ECO:0000256" key="4">
    <source>
        <dbReference type="ARBA" id="ARBA00023136"/>
    </source>
</evidence>
<keyword evidence="4 6" id="KW-0472">Membrane</keyword>
<dbReference type="Proteomes" id="UP000007517">
    <property type="component" value="Chromosome"/>
</dbReference>
<evidence type="ECO:0000256" key="1">
    <source>
        <dbReference type="ARBA" id="ARBA00004370"/>
    </source>
</evidence>
<feature type="transmembrane region" description="Helical" evidence="6">
    <location>
        <begin position="129"/>
        <end position="148"/>
    </location>
</feature>
<dbReference type="AlphaFoldDB" id="H6RJW8"/>
<evidence type="ECO:0000313" key="8">
    <source>
        <dbReference type="Proteomes" id="UP000007517"/>
    </source>
</evidence>
<dbReference type="STRING" id="1146883.BLASA_2749"/>
<reference evidence="7 8" key="1">
    <citation type="journal article" date="2012" name="J. Bacteriol.">
        <title>Genome Sequence of Blastococcus saxobsidens DD2, a Stone-Inhabiting Bacterium.</title>
        <authorList>
            <person name="Chouaia B."/>
            <person name="Crotti E."/>
            <person name="Brusetti L."/>
            <person name="Daffonchio D."/>
            <person name="Essoussi I."/>
            <person name="Nouioui I."/>
            <person name="Sbissi I."/>
            <person name="Ghodhbane-Gtari F."/>
            <person name="Gtari M."/>
            <person name="Vacherie B."/>
            <person name="Barbe V."/>
            <person name="Medigue C."/>
            <person name="Gury J."/>
            <person name="Pujic P."/>
            <person name="Normand P."/>
        </authorList>
    </citation>
    <scope>NUCLEOTIDE SEQUENCE [LARGE SCALE GENOMIC DNA]</scope>
    <source>
        <strain evidence="7 8">DD2</strain>
    </source>
</reference>
<feature type="transmembrane region" description="Helical" evidence="6">
    <location>
        <begin position="82"/>
        <end position="104"/>
    </location>
</feature>
<dbReference type="InterPro" id="IPR051423">
    <property type="entry name" value="CD225/Dispanin"/>
</dbReference>
<dbReference type="KEGG" id="bsd:BLASA_2749"/>
<dbReference type="OrthoDB" id="9815705at2"/>
<evidence type="ECO:0000256" key="3">
    <source>
        <dbReference type="ARBA" id="ARBA00022989"/>
    </source>
</evidence>
<keyword evidence="8" id="KW-1185">Reference proteome</keyword>
<proteinExistence type="predicted"/>
<sequence length="157" mass="16675">MTIPHDPDRENDWGGSTDWQRPAQEPGSAGPAWTTPHEAPPQQGYGGQGYVTPPGYGGPSPYQPAPPWPHHSGWPMAPPPNYLVQAVLVTLFCFLPTGAAAIYFSSQVANRHSGGDYAGALEASNKAKMWCWISLGIGVVVWLILIGSTGTDSGTSF</sequence>
<dbReference type="InterPro" id="IPR007593">
    <property type="entry name" value="CD225/Dispanin_fam"/>
</dbReference>
<feature type="compositionally biased region" description="Basic and acidic residues" evidence="5">
    <location>
        <begin position="1"/>
        <end position="12"/>
    </location>
</feature>
<dbReference type="PANTHER" id="PTHR14948:SF44">
    <property type="entry name" value="PROLINE-RICH TRANSMEMBRANE PROTEIN 1-LIKE"/>
    <property type="match status" value="1"/>
</dbReference>
<dbReference type="Pfam" id="PF04505">
    <property type="entry name" value="CD225"/>
    <property type="match status" value="1"/>
</dbReference>
<organism evidence="7 8">
    <name type="scientific">Blastococcus saxobsidens (strain DD2)</name>
    <dbReference type="NCBI Taxonomy" id="1146883"/>
    <lineage>
        <taxon>Bacteria</taxon>
        <taxon>Bacillati</taxon>
        <taxon>Actinomycetota</taxon>
        <taxon>Actinomycetes</taxon>
        <taxon>Geodermatophilales</taxon>
        <taxon>Geodermatophilaceae</taxon>
        <taxon>Blastococcus</taxon>
    </lineage>
</organism>
<evidence type="ECO:0000256" key="2">
    <source>
        <dbReference type="ARBA" id="ARBA00022692"/>
    </source>
</evidence>
<gene>
    <name evidence="7" type="ordered locus">BLASA_2749</name>
</gene>
<dbReference type="HOGENOM" id="CLU_138439_0_0_11"/>
<evidence type="ECO:0000313" key="7">
    <source>
        <dbReference type="EMBL" id="CCG03621.1"/>
    </source>
</evidence>
<keyword evidence="3 6" id="KW-1133">Transmembrane helix</keyword>
<evidence type="ECO:0000256" key="6">
    <source>
        <dbReference type="SAM" id="Phobius"/>
    </source>
</evidence>
<keyword evidence="2 6" id="KW-0812">Transmembrane</keyword>
<evidence type="ECO:0000256" key="5">
    <source>
        <dbReference type="SAM" id="MobiDB-lite"/>
    </source>
</evidence>
<accession>H6RJW8</accession>
<dbReference type="eggNOG" id="COG4640">
    <property type="taxonomic scope" value="Bacteria"/>
</dbReference>
<dbReference type="EMBL" id="FO117623">
    <property type="protein sequence ID" value="CCG03621.1"/>
    <property type="molecule type" value="Genomic_DNA"/>
</dbReference>
<evidence type="ECO:0008006" key="9">
    <source>
        <dbReference type="Google" id="ProtNLM"/>
    </source>
</evidence>
<comment type="subcellular location">
    <subcellularLocation>
        <location evidence="1">Membrane</location>
    </subcellularLocation>
</comment>
<name>H6RJW8_BLASD</name>
<feature type="region of interest" description="Disordered" evidence="5">
    <location>
        <begin position="1"/>
        <end position="64"/>
    </location>
</feature>
<protein>
    <recommendedName>
        <fullName evidence="9">Interferon-induced transmembrane protein</fullName>
    </recommendedName>
</protein>
<dbReference type="PANTHER" id="PTHR14948">
    <property type="entry name" value="NG5"/>
    <property type="match status" value="1"/>
</dbReference>
<reference evidence="8" key="2">
    <citation type="submission" date="2012-02" db="EMBL/GenBank/DDBJ databases">
        <title>Complete genome sequence of Blastococcus saxobsidens strain DD2.</title>
        <authorList>
            <person name="Genoscope."/>
        </authorList>
    </citation>
    <scope>NUCLEOTIDE SEQUENCE [LARGE SCALE GENOMIC DNA]</scope>
    <source>
        <strain evidence="8">DD2</strain>
    </source>
</reference>
<dbReference type="RefSeq" id="WP_014376504.1">
    <property type="nucleotide sequence ID" value="NC_016943.1"/>
</dbReference>